<gene>
    <name evidence="1" type="ORF">DdX_06130</name>
</gene>
<keyword evidence="2" id="KW-1185">Reference proteome</keyword>
<reference evidence="1" key="1">
    <citation type="submission" date="2022-01" db="EMBL/GenBank/DDBJ databases">
        <title>Genome Sequence Resource for Two Populations of Ditylenchus destructor, the Migratory Endoparasitic Phytonematode.</title>
        <authorList>
            <person name="Zhang H."/>
            <person name="Lin R."/>
            <person name="Xie B."/>
        </authorList>
    </citation>
    <scope>NUCLEOTIDE SEQUENCE</scope>
    <source>
        <strain evidence="1">BazhouSP</strain>
    </source>
</reference>
<sequence length="112" mass="12894">MYGQKSLIPFECPRDGVEHEMVEQLLAVRCSIPIQIVCQPVYQCPNLTTFFLLKRGANNHLFSRADEHRYGNNKPTKNDEEKVVHVSFVGRDRDLMVTLMGTLIRYSHSADQ</sequence>
<dbReference type="EMBL" id="JAKKPZ010000007">
    <property type="protein sequence ID" value="KAI1719013.1"/>
    <property type="molecule type" value="Genomic_DNA"/>
</dbReference>
<accession>A0AAD4N5N6</accession>
<protein>
    <submittedName>
        <fullName evidence="1">Uncharacterized protein</fullName>
    </submittedName>
</protein>
<proteinExistence type="predicted"/>
<evidence type="ECO:0000313" key="1">
    <source>
        <dbReference type="EMBL" id="KAI1719013.1"/>
    </source>
</evidence>
<evidence type="ECO:0000313" key="2">
    <source>
        <dbReference type="Proteomes" id="UP001201812"/>
    </source>
</evidence>
<organism evidence="1 2">
    <name type="scientific">Ditylenchus destructor</name>
    <dbReference type="NCBI Taxonomy" id="166010"/>
    <lineage>
        <taxon>Eukaryota</taxon>
        <taxon>Metazoa</taxon>
        <taxon>Ecdysozoa</taxon>
        <taxon>Nematoda</taxon>
        <taxon>Chromadorea</taxon>
        <taxon>Rhabditida</taxon>
        <taxon>Tylenchina</taxon>
        <taxon>Tylenchomorpha</taxon>
        <taxon>Sphaerularioidea</taxon>
        <taxon>Anguinidae</taxon>
        <taxon>Anguininae</taxon>
        <taxon>Ditylenchus</taxon>
    </lineage>
</organism>
<name>A0AAD4N5N6_9BILA</name>
<comment type="caution">
    <text evidence="1">The sequence shown here is derived from an EMBL/GenBank/DDBJ whole genome shotgun (WGS) entry which is preliminary data.</text>
</comment>
<dbReference type="Proteomes" id="UP001201812">
    <property type="component" value="Unassembled WGS sequence"/>
</dbReference>
<dbReference type="AlphaFoldDB" id="A0AAD4N5N6"/>